<dbReference type="SUPFAM" id="SSF55031">
    <property type="entry name" value="Bacterial exopeptidase dimerisation domain"/>
    <property type="match status" value="1"/>
</dbReference>
<dbReference type="PANTHER" id="PTHR45962">
    <property type="entry name" value="N-FATTY-ACYL-AMINO ACID SYNTHASE/HYDROLASE PM20D1"/>
    <property type="match status" value="1"/>
</dbReference>
<dbReference type="GO" id="GO:0046872">
    <property type="term" value="F:metal ion binding"/>
    <property type="evidence" value="ECO:0007669"/>
    <property type="project" value="UniProtKB-KW"/>
</dbReference>
<organism evidence="10 11">
    <name type="scientific">Fusarium piperis</name>
    <dbReference type="NCBI Taxonomy" id="1435070"/>
    <lineage>
        <taxon>Eukaryota</taxon>
        <taxon>Fungi</taxon>
        <taxon>Dikarya</taxon>
        <taxon>Ascomycota</taxon>
        <taxon>Pezizomycotina</taxon>
        <taxon>Sordariomycetes</taxon>
        <taxon>Hypocreomycetidae</taxon>
        <taxon>Hypocreales</taxon>
        <taxon>Nectriaceae</taxon>
        <taxon>Fusarium</taxon>
        <taxon>Fusarium solani species complex</taxon>
    </lineage>
</organism>
<dbReference type="InterPro" id="IPR002933">
    <property type="entry name" value="Peptidase_M20"/>
</dbReference>
<keyword evidence="11" id="KW-1185">Reference proteome</keyword>
<protein>
    <recommendedName>
        <fullName evidence="9">Peptidase M20 dimerisation domain-containing protein</fullName>
    </recommendedName>
</protein>
<dbReference type="InterPro" id="IPR036264">
    <property type="entry name" value="Bact_exopeptidase_dim_dom"/>
</dbReference>
<feature type="active site" evidence="6">
    <location>
        <position position="136"/>
    </location>
</feature>
<evidence type="ECO:0000313" key="11">
    <source>
        <dbReference type="Proteomes" id="UP001140502"/>
    </source>
</evidence>
<evidence type="ECO:0000256" key="4">
    <source>
        <dbReference type="ARBA" id="ARBA00022801"/>
    </source>
</evidence>
<evidence type="ECO:0000256" key="5">
    <source>
        <dbReference type="ARBA" id="ARBA00022833"/>
    </source>
</evidence>
<keyword evidence="2" id="KW-0645">Protease</keyword>
<feature type="domain" description="Peptidase M20 dimerisation" evidence="9">
    <location>
        <begin position="256"/>
        <end position="405"/>
    </location>
</feature>
<feature type="binding site" evidence="7">
    <location>
        <position position="206"/>
    </location>
    <ligand>
        <name>Zn(2+)</name>
        <dbReference type="ChEBI" id="CHEBI:29105"/>
        <label>1</label>
    </ligand>
</feature>
<feature type="active site" description="Proton acceptor" evidence="6">
    <location>
        <position position="205"/>
    </location>
</feature>
<feature type="signal peptide" evidence="8">
    <location>
        <begin position="1"/>
        <end position="19"/>
    </location>
</feature>
<comment type="caution">
    <text evidence="10">The sequence shown here is derived from an EMBL/GenBank/DDBJ whole genome shotgun (WGS) entry which is preliminary data.</text>
</comment>
<dbReference type="Pfam" id="PF01546">
    <property type="entry name" value="Peptidase_M20"/>
    <property type="match status" value="1"/>
</dbReference>
<dbReference type="PIRSF" id="PIRSF037217">
    <property type="entry name" value="Carboxypeptidase_S"/>
    <property type="match status" value="1"/>
</dbReference>
<keyword evidence="3 7" id="KW-0479">Metal-binding</keyword>
<dbReference type="Gene3D" id="3.30.70.360">
    <property type="match status" value="1"/>
</dbReference>
<dbReference type="Proteomes" id="UP001140502">
    <property type="component" value="Unassembled WGS sequence"/>
</dbReference>
<dbReference type="SUPFAM" id="SSF53187">
    <property type="entry name" value="Zn-dependent exopeptidases"/>
    <property type="match status" value="1"/>
</dbReference>
<dbReference type="InterPro" id="IPR011650">
    <property type="entry name" value="Peptidase_M20_dimer"/>
</dbReference>
<evidence type="ECO:0000256" key="8">
    <source>
        <dbReference type="SAM" id="SignalP"/>
    </source>
</evidence>
<sequence length="565" mass="62563">MRSSVWSLAVVIAASKVSALALTSDNQHRLEPDASRFGCQLARPIDPSHDGLLSSDELFSGRGTIEEFVKRHQSLVRIPSVCYDDMGDVDEDERWDSFNDIPDHIKKTYPHMYGLVYTVQGSDEGLAPILLTAHQDVVPVESETLKDWEHDPFDGYYSQKDGYMWGRGAASKAGMTAMMSALEGLLSQGDYDPSRTVILAFGFDEECTGSRGASSISEFLENRYGKGGISVILNEGGGGLEMVGDTLYALPAVYEKGYLDVSFDLNMIGGRSGTPTPRTAIGIVSEITTALESNPFRPEVIRNSPVHEGLVCFTQYSPRALPSLTQMIRWGDLRGAAQLWAQVSPEKRYSIQTSQAVNKICGGQSFNALPESVSLGVNLRVAPQDSIGGVQHRIVHLVQDIARKYNLQLETFKGDQEYERYIAANGIAPESSNPRSSWEPTYSGRLNLGRRRTVHSTPVSPTSGPIWDIFSGTVRHTFARRGSTVVPAPGAMTGNTDTRHYLDLSTNIYRWTPGSLRSFSNINTINEKLLMSEHVNMAKFYYDFIRNFDQADISGREMKQERKDL</sequence>
<dbReference type="Gene3D" id="1.10.150.900">
    <property type="match status" value="1"/>
</dbReference>
<evidence type="ECO:0000256" key="2">
    <source>
        <dbReference type="ARBA" id="ARBA00022670"/>
    </source>
</evidence>
<evidence type="ECO:0000313" key="10">
    <source>
        <dbReference type="EMBL" id="KAJ4329343.1"/>
    </source>
</evidence>
<evidence type="ECO:0000256" key="1">
    <source>
        <dbReference type="ARBA" id="ARBA00006247"/>
    </source>
</evidence>
<dbReference type="PANTHER" id="PTHR45962:SF1">
    <property type="entry name" value="N-FATTY-ACYL-AMINO ACID SYNTHASE_HYDROLASE PM20D1"/>
    <property type="match status" value="1"/>
</dbReference>
<reference evidence="10" key="1">
    <citation type="submission" date="2022-10" db="EMBL/GenBank/DDBJ databases">
        <title>Tapping the CABI collections for fungal endophytes: first genome assemblies for Collariella, Neodidymelliopsis, Ascochyta clinopodiicola, Didymella pomorum, Didymosphaeria variabile, Neocosmospora piperis and Neocucurbitaria cava.</title>
        <authorList>
            <person name="Hill R."/>
        </authorList>
    </citation>
    <scope>NUCLEOTIDE SEQUENCE</scope>
    <source>
        <strain evidence="10">IMI 366586</strain>
    </source>
</reference>
<dbReference type="InterPro" id="IPR017141">
    <property type="entry name" value="Pept_M20_carboxypep"/>
</dbReference>
<evidence type="ECO:0000256" key="6">
    <source>
        <dbReference type="PIRSR" id="PIRSR037217-1"/>
    </source>
</evidence>
<feature type="binding site" evidence="7">
    <location>
        <position position="134"/>
    </location>
    <ligand>
        <name>Zn(2+)</name>
        <dbReference type="ChEBI" id="CHEBI:29105"/>
        <label>2</label>
    </ligand>
</feature>
<keyword evidence="8" id="KW-0732">Signal</keyword>
<dbReference type="EMBL" id="JAPEUR010000002">
    <property type="protein sequence ID" value="KAJ4329343.1"/>
    <property type="molecule type" value="Genomic_DNA"/>
</dbReference>
<proteinExistence type="inferred from homology"/>
<keyword evidence="5 7" id="KW-0862">Zinc</keyword>
<dbReference type="GO" id="GO:0004181">
    <property type="term" value="F:metallocarboxypeptidase activity"/>
    <property type="evidence" value="ECO:0007669"/>
    <property type="project" value="InterPro"/>
</dbReference>
<dbReference type="PROSITE" id="PS00758">
    <property type="entry name" value="ARGE_DAPE_CPG2_1"/>
    <property type="match status" value="1"/>
</dbReference>
<dbReference type="Pfam" id="PF07687">
    <property type="entry name" value="M20_dimer"/>
    <property type="match status" value="1"/>
</dbReference>
<evidence type="ECO:0000259" key="9">
    <source>
        <dbReference type="Pfam" id="PF07687"/>
    </source>
</evidence>
<name>A0A9W9BU77_9HYPO</name>
<dbReference type="GO" id="GO:0051603">
    <property type="term" value="P:proteolysis involved in protein catabolic process"/>
    <property type="evidence" value="ECO:0007669"/>
    <property type="project" value="TreeGrafter"/>
</dbReference>
<comment type="similarity">
    <text evidence="1">Belongs to the peptidase M20A family.</text>
</comment>
<dbReference type="InterPro" id="IPR047177">
    <property type="entry name" value="Pept_M20A"/>
</dbReference>
<evidence type="ECO:0000256" key="3">
    <source>
        <dbReference type="ARBA" id="ARBA00022723"/>
    </source>
</evidence>
<dbReference type="CDD" id="cd05674">
    <property type="entry name" value="M20_yscS"/>
    <property type="match status" value="1"/>
</dbReference>
<feature type="chain" id="PRO_5040751345" description="Peptidase M20 dimerisation domain-containing protein" evidence="8">
    <location>
        <begin position="20"/>
        <end position="565"/>
    </location>
</feature>
<evidence type="ECO:0000256" key="7">
    <source>
        <dbReference type="PIRSR" id="PIRSR037217-2"/>
    </source>
</evidence>
<accession>A0A9W9BU77</accession>
<dbReference type="OrthoDB" id="3064516at2759"/>
<dbReference type="Gene3D" id="3.40.630.10">
    <property type="entry name" value="Zn peptidases"/>
    <property type="match status" value="1"/>
</dbReference>
<dbReference type="AlphaFoldDB" id="A0A9W9BU77"/>
<gene>
    <name evidence="10" type="ORF">N0V84_000238</name>
</gene>
<dbReference type="GO" id="GO:0000328">
    <property type="term" value="C:fungal-type vacuole lumen"/>
    <property type="evidence" value="ECO:0007669"/>
    <property type="project" value="TreeGrafter"/>
</dbReference>
<keyword evidence="4" id="KW-0378">Hydrolase</keyword>
<dbReference type="InterPro" id="IPR001261">
    <property type="entry name" value="ArgE/DapE_CS"/>
</dbReference>